<dbReference type="Pfam" id="PF13689">
    <property type="entry name" value="DUF4154"/>
    <property type="match status" value="1"/>
</dbReference>
<evidence type="ECO:0000256" key="1">
    <source>
        <dbReference type="SAM" id="Phobius"/>
    </source>
</evidence>
<reference evidence="2 3" key="1">
    <citation type="journal article" date="2017" name="ISME J.">
        <title>Potential for microbial H2 and metal transformations associated with novel bacteria and archaea in deep terrestrial subsurface sediments.</title>
        <authorList>
            <person name="Hernsdorf A.W."/>
            <person name="Amano Y."/>
            <person name="Miyakawa K."/>
            <person name="Ise K."/>
            <person name="Suzuki Y."/>
            <person name="Anantharaman K."/>
            <person name="Probst A."/>
            <person name="Burstein D."/>
            <person name="Thomas B.C."/>
            <person name="Banfield J.F."/>
        </authorList>
    </citation>
    <scope>NUCLEOTIDE SEQUENCE [LARGE SCALE GENOMIC DNA]</scope>
    <source>
        <strain evidence="2">HGW-Wallbacteria-1</strain>
    </source>
</reference>
<comment type="caution">
    <text evidence="2">The sequence shown here is derived from an EMBL/GenBank/DDBJ whole genome shotgun (WGS) entry which is preliminary data.</text>
</comment>
<dbReference type="InterPro" id="IPR025293">
    <property type="entry name" value="YfiR/HmsC-like"/>
</dbReference>
<organism evidence="2 3">
    <name type="scientific">Candidatus Wallbacteria bacterium HGW-Wallbacteria-1</name>
    <dbReference type="NCBI Taxonomy" id="2013854"/>
    <lineage>
        <taxon>Bacteria</taxon>
        <taxon>Candidatus Walliibacteriota</taxon>
    </lineage>
</organism>
<evidence type="ECO:0000313" key="3">
    <source>
        <dbReference type="Proteomes" id="UP000233256"/>
    </source>
</evidence>
<dbReference type="EMBL" id="PGXC01000049">
    <property type="protein sequence ID" value="PKK88375.1"/>
    <property type="molecule type" value="Genomic_DNA"/>
</dbReference>
<keyword evidence="1" id="KW-0472">Membrane</keyword>
<accession>A0A2N1PJ51</accession>
<dbReference type="Proteomes" id="UP000233256">
    <property type="component" value="Unassembled WGS sequence"/>
</dbReference>
<feature type="transmembrane region" description="Helical" evidence="1">
    <location>
        <begin position="49"/>
        <end position="69"/>
    </location>
</feature>
<name>A0A2N1PJ51_9BACT</name>
<sequence>MLQGREDQEKPIMKNISSEINRQQGQSYNCQLLQSRDQKLMLFHGSAHVRLSAAFLFLVLVMTLVQFVFSPVLAVDLPAKAQAKLLLKTLTMESGEKAGGADTYTIVVLDRAEPGSFSAELVREMQNAGVSDINGKPLKVIAGVTADFQKALDQGARTLVLCDLDGQNLESIATAAEKAGAVTVGIEPDWIRGGLILGIFLEEARPKIHFNITASNKAGLVFKNQLLKISNIIK</sequence>
<proteinExistence type="predicted"/>
<dbReference type="AlphaFoldDB" id="A0A2N1PJ51"/>
<keyword evidence="1" id="KW-1133">Transmembrane helix</keyword>
<evidence type="ECO:0008006" key="4">
    <source>
        <dbReference type="Google" id="ProtNLM"/>
    </source>
</evidence>
<keyword evidence="1" id="KW-0812">Transmembrane</keyword>
<evidence type="ECO:0000313" key="2">
    <source>
        <dbReference type="EMBL" id="PKK88375.1"/>
    </source>
</evidence>
<gene>
    <name evidence="2" type="ORF">CVV64_18995</name>
</gene>
<protein>
    <recommendedName>
        <fullName evidence="4">DUF4154 domain-containing protein</fullName>
    </recommendedName>
</protein>